<comment type="caution">
    <text evidence="1">The sequence shown here is derived from an EMBL/GenBank/DDBJ whole genome shotgun (WGS) entry which is preliminary data.</text>
</comment>
<name>A0AAV8VHC4_9CUCU</name>
<protein>
    <submittedName>
        <fullName evidence="1">Uncharacterized protein</fullName>
    </submittedName>
</protein>
<sequence>MDNTPYHSALAEKGIFQTSSSAQFVCMEDLVFFEHNKADDVGDPNSCSLMVELSGSSSI</sequence>
<dbReference type="AlphaFoldDB" id="A0AAV8VHC4"/>
<dbReference type="EMBL" id="JANEYG010000097">
    <property type="protein sequence ID" value="KAJ8913281.1"/>
    <property type="molecule type" value="Genomic_DNA"/>
</dbReference>
<evidence type="ECO:0000313" key="2">
    <source>
        <dbReference type="Proteomes" id="UP001159042"/>
    </source>
</evidence>
<gene>
    <name evidence="1" type="ORF">NQ315_010947</name>
</gene>
<evidence type="ECO:0000313" key="1">
    <source>
        <dbReference type="EMBL" id="KAJ8913281.1"/>
    </source>
</evidence>
<keyword evidence="2" id="KW-1185">Reference proteome</keyword>
<organism evidence="1 2">
    <name type="scientific">Exocentrus adspersus</name>
    <dbReference type="NCBI Taxonomy" id="1586481"/>
    <lineage>
        <taxon>Eukaryota</taxon>
        <taxon>Metazoa</taxon>
        <taxon>Ecdysozoa</taxon>
        <taxon>Arthropoda</taxon>
        <taxon>Hexapoda</taxon>
        <taxon>Insecta</taxon>
        <taxon>Pterygota</taxon>
        <taxon>Neoptera</taxon>
        <taxon>Endopterygota</taxon>
        <taxon>Coleoptera</taxon>
        <taxon>Polyphaga</taxon>
        <taxon>Cucujiformia</taxon>
        <taxon>Chrysomeloidea</taxon>
        <taxon>Cerambycidae</taxon>
        <taxon>Lamiinae</taxon>
        <taxon>Acanthocinini</taxon>
        <taxon>Exocentrus</taxon>
    </lineage>
</organism>
<dbReference type="Proteomes" id="UP001159042">
    <property type="component" value="Unassembled WGS sequence"/>
</dbReference>
<accession>A0AAV8VHC4</accession>
<reference evidence="1 2" key="1">
    <citation type="journal article" date="2023" name="Insect Mol. Biol.">
        <title>Genome sequencing provides insights into the evolution of gene families encoding plant cell wall-degrading enzymes in longhorned beetles.</title>
        <authorList>
            <person name="Shin N.R."/>
            <person name="Okamura Y."/>
            <person name="Kirsch R."/>
            <person name="Pauchet Y."/>
        </authorList>
    </citation>
    <scope>NUCLEOTIDE SEQUENCE [LARGE SCALE GENOMIC DNA]</scope>
    <source>
        <strain evidence="1">EAD_L_NR</strain>
    </source>
</reference>
<proteinExistence type="predicted"/>